<gene>
    <name evidence="3" type="ORF">AB1Y20_001223</name>
    <name evidence="2" type="ORF">AB1Y20_006510</name>
</gene>
<evidence type="ECO:0000313" key="3">
    <source>
        <dbReference type="EMBL" id="KAL1530313.1"/>
    </source>
</evidence>
<dbReference type="EMBL" id="JBGBPQ010000015">
    <property type="protein sequence ID" value="KAL1510180.1"/>
    <property type="molecule type" value="Genomic_DNA"/>
</dbReference>
<keyword evidence="4" id="KW-1185">Reference proteome</keyword>
<organism evidence="3 4">
    <name type="scientific">Prymnesium parvum</name>
    <name type="common">Toxic golden alga</name>
    <dbReference type="NCBI Taxonomy" id="97485"/>
    <lineage>
        <taxon>Eukaryota</taxon>
        <taxon>Haptista</taxon>
        <taxon>Haptophyta</taxon>
        <taxon>Prymnesiophyceae</taxon>
        <taxon>Prymnesiales</taxon>
        <taxon>Prymnesiaceae</taxon>
        <taxon>Prymnesium</taxon>
    </lineage>
</organism>
<dbReference type="EMBL" id="JBGBPQ010000001">
    <property type="protein sequence ID" value="KAL1530313.1"/>
    <property type="molecule type" value="Genomic_DNA"/>
</dbReference>
<protein>
    <submittedName>
        <fullName evidence="3">Uncharacterized protein</fullName>
    </submittedName>
</protein>
<comment type="caution">
    <text evidence="3">The sequence shown here is derived from an EMBL/GenBank/DDBJ whole genome shotgun (WGS) entry which is preliminary data.</text>
</comment>
<proteinExistence type="predicted"/>
<name>A0AB34K765_PRYPA</name>
<dbReference type="AlphaFoldDB" id="A0AB34K765"/>
<evidence type="ECO:0000313" key="2">
    <source>
        <dbReference type="EMBL" id="KAL1510180.1"/>
    </source>
</evidence>
<evidence type="ECO:0000313" key="4">
    <source>
        <dbReference type="Proteomes" id="UP001515480"/>
    </source>
</evidence>
<evidence type="ECO:0000256" key="1">
    <source>
        <dbReference type="SAM" id="MobiDB-lite"/>
    </source>
</evidence>
<dbReference type="Proteomes" id="UP001515480">
    <property type="component" value="Unassembled WGS sequence"/>
</dbReference>
<accession>A0AB34K765</accession>
<reference evidence="3 4" key="1">
    <citation type="journal article" date="2024" name="Science">
        <title>Giant polyketide synthase enzymes in the biosynthesis of giant marine polyether toxins.</title>
        <authorList>
            <person name="Fallon T.R."/>
            <person name="Shende V.V."/>
            <person name="Wierzbicki I.H."/>
            <person name="Pendleton A.L."/>
            <person name="Watervoot N.F."/>
            <person name="Auber R.P."/>
            <person name="Gonzalez D.J."/>
            <person name="Wisecaver J.H."/>
            <person name="Moore B.S."/>
        </authorList>
    </citation>
    <scope>NUCLEOTIDE SEQUENCE [LARGE SCALE GENOMIC DNA]</scope>
    <source>
        <strain evidence="3 4">12B1</strain>
    </source>
</reference>
<feature type="region of interest" description="Disordered" evidence="1">
    <location>
        <begin position="1"/>
        <end position="20"/>
    </location>
</feature>
<sequence length="108" mass="11611">MKLRREEHRHPPARDAGQAWRTVEAGERLFVVGGRLAGDFAVMATVHTGPMVHHVFLDVRTVTTIYTPADGCTRHRSPSIAVDDVAVSTSFPDHLTTPTPAKGAASAA</sequence>
<feature type="compositionally biased region" description="Basic and acidic residues" evidence="1">
    <location>
        <begin position="1"/>
        <end position="13"/>
    </location>
</feature>